<dbReference type="Proteomes" id="UP001218638">
    <property type="component" value="Chromosome"/>
</dbReference>
<accession>A0AAF0CQR5</accession>
<proteinExistence type="predicted"/>
<dbReference type="Pfam" id="PF04020">
    <property type="entry name" value="Phage_holin_4_2"/>
    <property type="match status" value="1"/>
</dbReference>
<feature type="transmembrane region" description="Helical" evidence="2">
    <location>
        <begin position="81"/>
        <end position="104"/>
    </location>
</feature>
<dbReference type="PANTHER" id="PTHR37309">
    <property type="entry name" value="SLR0284 PROTEIN"/>
    <property type="match status" value="1"/>
</dbReference>
<reference evidence="3" key="1">
    <citation type="submission" date="2023-03" db="EMBL/GenBank/DDBJ databases">
        <title>Lomoglobus Profundus gen. nov., sp. nov., a novel member of the phylum Verrucomicrobia, isolated from deep-marine sediment of South China Sea.</title>
        <authorList>
            <person name="Ahmad T."/>
            <person name="Ishaq S.E."/>
            <person name="Wang F."/>
        </authorList>
    </citation>
    <scope>NUCLEOTIDE SEQUENCE</scope>
    <source>
        <strain evidence="3">LMO-M01</strain>
    </source>
</reference>
<dbReference type="KEGG" id="slom:PXH66_05455"/>
<organism evidence="3 4">
    <name type="scientific">Synoicihabitans lomoniglobus</name>
    <dbReference type="NCBI Taxonomy" id="2909285"/>
    <lineage>
        <taxon>Bacteria</taxon>
        <taxon>Pseudomonadati</taxon>
        <taxon>Verrucomicrobiota</taxon>
        <taxon>Opitutia</taxon>
        <taxon>Opitutales</taxon>
        <taxon>Opitutaceae</taxon>
        <taxon>Synoicihabitans</taxon>
    </lineage>
</organism>
<dbReference type="AlphaFoldDB" id="A0AAF0CQR5"/>
<evidence type="ECO:0000256" key="1">
    <source>
        <dbReference type="SAM" id="MobiDB-lite"/>
    </source>
</evidence>
<gene>
    <name evidence="3" type="ORF">PXH66_05455</name>
</gene>
<dbReference type="PANTHER" id="PTHR37309:SF1">
    <property type="entry name" value="SLR0284 PROTEIN"/>
    <property type="match status" value="1"/>
</dbReference>
<name>A0AAF0CQR5_9BACT</name>
<evidence type="ECO:0000313" key="3">
    <source>
        <dbReference type="EMBL" id="WED66293.1"/>
    </source>
</evidence>
<dbReference type="EMBL" id="CP119075">
    <property type="protein sequence ID" value="WED66293.1"/>
    <property type="molecule type" value="Genomic_DNA"/>
</dbReference>
<evidence type="ECO:0000256" key="2">
    <source>
        <dbReference type="SAM" id="Phobius"/>
    </source>
</evidence>
<keyword evidence="4" id="KW-1185">Reference proteome</keyword>
<evidence type="ECO:0000313" key="4">
    <source>
        <dbReference type="Proteomes" id="UP001218638"/>
    </source>
</evidence>
<dbReference type="InterPro" id="IPR007165">
    <property type="entry name" value="Phage_holin_4_2"/>
</dbReference>
<feature type="transmembrane region" description="Helical" evidence="2">
    <location>
        <begin position="55"/>
        <end position="75"/>
    </location>
</feature>
<feature type="region of interest" description="Disordered" evidence="1">
    <location>
        <begin position="109"/>
        <end position="138"/>
    </location>
</feature>
<feature type="transmembrane region" description="Helical" evidence="2">
    <location>
        <begin position="30"/>
        <end position="48"/>
    </location>
</feature>
<keyword evidence="2" id="KW-0472">Membrane</keyword>
<protein>
    <submittedName>
        <fullName evidence="3">Phage holin family protein</fullName>
    </submittedName>
</protein>
<keyword evidence="2" id="KW-1133">Transmembrane helix</keyword>
<sequence length="138" mass="14358">MLVRWSVLALGVTIATKIVPGIECNEPSTLIIVVVLLSFLNAVLKPLLMLFALPFIVVTMGLGIVLINATLFWLVGELVNGFSVASFGSALLGAIIVSVTNLVLNSVLGPKGKAGRSDRKGGGRGPGKPPKPDDVIDV</sequence>
<dbReference type="RefSeq" id="WP_330927907.1">
    <property type="nucleotide sequence ID" value="NZ_CP119075.1"/>
</dbReference>
<keyword evidence="2" id="KW-0812">Transmembrane</keyword>